<gene>
    <name evidence="1" type="ORF">TIFTF001_052956</name>
</gene>
<dbReference type="EMBL" id="BTGU01011797">
    <property type="protein sequence ID" value="GMN72975.1"/>
    <property type="molecule type" value="Genomic_DNA"/>
</dbReference>
<comment type="caution">
    <text evidence="1">The sequence shown here is derived from an EMBL/GenBank/DDBJ whole genome shotgun (WGS) entry which is preliminary data.</text>
</comment>
<evidence type="ECO:0000313" key="2">
    <source>
        <dbReference type="Proteomes" id="UP001187192"/>
    </source>
</evidence>
<evidence type="ECO:0000313" key="1">
    <source>
        <dbReference type="EMBL" id="GMN72975.1"/>
    </source>
</evidence>
<keyword evidence="2" id="KW-1185">Reference proteome</keyword>
<dbReference type="AlphaFoldDB" id="A0AA88EEA5"/>
<accession>A0AA88EEA5</accession>
<organism evidence="1 2">
    <name type="scientific">Ficus carica</name>
    <name type="common">Common fig</name>
    <dbReference type="NCBI Taxonomy" id="3494"/>
    <lineage>
        <taxon>Eukaryota</taxon>
        <taxon>Viridiplantae</taxon>
        <taxon>Streptophyta</taxon>
        <taxon>Embryophyta</taxon>
        <taxon>Tracheophyta</taxon>
        <taxon>Spermatophyta</taxon>
        <taxon>Magnoliopsida</taxon>
        <taxon>eudicotyledons</taxon>
        <taxon>Gunneridae</taxon>
        <taxon>Pentapetalae</taxon>
        <taxon>rosids</taxon>
        <taxon>fabids</taxon>
        <taxon>Rosales</taxon>
        <taxon>Moraceae</taxon>
        <taxon>Ficeae</taxon>
        <taxon>Ficus</taxon>
    </lineage>
</organism>
<dbReference type="Proteomes" id="UP001187192">
    <property type="component" value="Unassembled WGS sequence"/>
</dbReference>
<name>A0AA88EEA5_FICCA</name>
<sequence length="99" mass="11200">MSSSSPSPLRLRPVMATRHARHPSPPALLLAPFYVLTFESVEIPKIRRHRKPHQPYEISFPTTNVDDYCILDDEISFSHPMAKITSPPIDFITSVTTSL</sequence>
<protein>
    <submittedName>
        <fullName evidence="1">Uncharacterized protein</fullName>
    </submittedName>
</protein>
<reference evidence="1" key="1">
    <citation type="submission" date="2023-07" db="EMBL/GenBank/DDBJ databases">
        <title>draft genome sequence of fig (Ficus carica).</title>
        <authorList>
            <person name="Takahashi T."/>
            <person name="Nishimura K."/>
        </authorList>
    </citation>
    <scope>NUCLEOTIDE SEQUENCE</scope>
</reference>
<proteinExistence type="predicted"/>